<feature type="transmembrane region" description="Helical" evidence="6">
    <location>
        <begin position="182"/>
        <end position="200"/>
    </location>
</feature>
<dbReference type="PANTHER" id="PTHR30250:SF11">
    <property type="entry name" value="O-ANTIGEN TRANSPORTER-RELATED"/>
    <property type="match status" value="1"/>
</dbReference>
<feature type="transmembrane region" description="Helical" evidence="6">
    <location>
        <begin position="221"/>
        <end position="239"/>
    </location>
</feature>
<feature type="transmembrane region" description="Helical" evidence="6">
    <location>
        <begin position="69"/>
        <end position="91"/>
    </location>
</feature>
<feature type="transmembrane region" description="Helical" evidence="6">
    <location>
        <begin position="259"/>
        <end position="282"/>
    </location>
</feature>
<feature type="transmembrane region" description="Helical" evidence="6">
    <location>
        <begin position="337"/>
        <end position="356"/>
    </location>
</feature>
<feature type="transmembrane region" description="Helical" evidence="6">
    <location>
        <begin position="368"/>
        <end position="391"/>
    </location>
</feature>
<feature type="transmembrane region" description="Helical" evidence="6">
    <location>
        <begin position="303"/>
        <end position="325"/>
    </location>
</feature>
<accession>A0A931H071</accession>
<dbReference type="AlphaFoldDB" id="A0A931H071"/>
<keyword evidence="3 6" id="KW-0812">Transmembrane</keyword>
<dbReference type="PANTHER" id="PTHR30250">
    <property type="entry name" value="PST FAMILY PREDICTED COLANIC ACID TRANSPORTER"/>
    <property type="match status" value="1"/>
</dbReference>
<dbReference type="InterPro" id="IPR050833">
    <property type="entry name" value="Poly_Biosynth_Transport"/>
</dbReference>
<keyword evidence="8" id="KW-1185">Reference proteome</keyword>
<evidence type="ECO:0000256" key="5">
    <source>
        <dbReference type="ARBA" id="ARBA00023136"/>
    </source>
</evidence>
<evidence type="ECO:0000313" key="8">
    <source>
        <dbReference type="Proteomes" id="UP000628448"/>
    </source>
</evidence>
<sequence>MWYGVSSIAARFINYLLTPLLTYNLAHKEDYGKIGLIYSAIPILNIIFTYGFETAYFRYASKEENKSSIYSTSFLSLLFSTVLLTILLFIFQDGFGAAIGLQGFPAIIQLSILIIAADAISTIPFAKLRQEQRPRKYAFIKIAGILINIAVTWFYVAWCPKHVNTDANSFLNILYSPQTNPVVYVLLANLIQSVFTLVLLTGEIKQVSFNFSSRLWKEMMLYSLPLVVAGMGGMINETFDRLMLRWWLPGSVAHREAEVGVYNACYKLSILITLFIQAFRLGAEPFFFKQAEGGSPQKTYARVMKFFVITVCVTFLLITLFIPVWKHFISEAYWDGLGVVPVLVLANICLGIYYNLSIWYKLSNRTSAGATITFIGAGITFLINFLFIPYFSYMASAWATFACYATMMVTSFVWGQKAYYVPYAWKKLLAYITIVILLFFVHKGVNAIWENDIFSLATGALLTTGFVYFILRVEKKEFVAMPYIGRFIAKVV</sequence>
<evidence type="ECO:0000256" key="3">
    <source>
        <dbReference type="ARBA" id="ARBA00022692"/>
    </source>
</evidence>
<comment type="caution">
    <text evidence="7">The sequence shown here is derived from an EMBL/GenBank/DDBJ whole genome shotgun (WGS) entry which is preliminary data.</text>
</comment>
<feature type="transmembrane region" description="Helical" evidence="6">
    <location>
        <begin position="138"/>
        <end position="158"/>
    </location>
</feature>
<proteinExistence type="predicted"/>
<gene>
    <name evidence="7" type="ORF">I5907_20385</name>
</gene>
<dbReference type="EMBL" id="JADWYR010000003">
    <property type="protein sequence ID" value="MBG9378602.1"/>
    <property type="molecule type" value="Genomic_DNA"/>
</dbReference>
<dbReference type="Proteomes" id="UP000628448">
    <property type="component" value="Unassembled WGS sequence"/>
</dbReference>
<evidence type="ECO:0000256" key="1">
    <source>
        <dbReference type="ARBA" id="ARBA00004651"/>
    </source>
</evidence>
<keyword evidence="5 6" id="KW-0472">Membrane</keyword>
<dbReference type="GO" id="GO:0005886">
    <property type="term" value="C:plasma membrane"/>
    <property type="evidence" value="ECO:0007669"/>
    <property type="project" value="UniProtKB-SubCell"/>
</dbReference>
<dbReference type="Pfam" id="PF01943">
    <property type="entry name" value="Polysacc_synt"/>
    <property type="match status" value="1"/>
</dbReference>
<keyword evidence="4 6" id="KW-1133">Transmembrane helix</keyword>
<reference evidence="7" key="1">
    <citation type="submission" date="2020-11" db="EMBL/GenBank/DDBJ databases">
        <title>Bacterial whole genome sequence for Panacibacter sp. DH6.</title>
        <authorList>
            <person name="Le V."/>
            <person name="Ko S."/>
            <person name="Ahn C.-Y."/>
            <person name="Oh H.-M."/>
        </authorList>
    </citation>
    <scope>NUCLEOTIDE SEQUENCE</scope>
    <source>
        <strain evidence="7">DH6</strain>
    </source>
</reference>
<feature type="transmembrane region" description="Helical" evidence="6">
    <location>
        <begin position="103"/>
        <end position="126"/>
    </location>
</feature>
<feature type="transmembrane region" description="Helical" evidence="6">
    <location>
        <begin position="397"/>
        <end position="416"/>
    </location>
</feature>
<organism evidence="7 8">
    <name type="scientific">Panacibacter microcysteis</name>
    <dbReference type="NCBI Taxonomy" id="2793269"/>
    <lineage>
        <taxon>Bacteria</taxon>
        <taxon>Pseudomonadati</taxon>
        <taxon>Bacteroidota</taxon>
        <taxon>Chitinophagia</taxon>
        <taxon>Chitinophagales</taxon>
        <taxon>Chitinophagaceae</taxon>
        <taxon>Panacibacter</taxon>
    </lineage>
</organism>
<evidence type="ECO:0000256" key="4">
    <source>
        <dbReference type="ARBA" id="ARBA00022989"/>
    </source>
</evidence>
<evidence type="ECO:0000256" key="2">
    <source>
        <dbReference type="ARBA" id="ARBA00022475"/>
    </source>
</evidence>
<feature type="transmembrane region" description="Helical" evidence="6">
    <location>
        <begin position="428"/>
        <end position="447"/>
    </location>
</feature>
<dbReference type="InterPro" id="IPR002797">
    <property type="entry name" value="Polysacc_synth"/>
</dbReference>
<comment type="subcellular location">
    <subcellularLocation>
        <location evidence="1">Cell membrane</location>
        <topology evidence="1">Multi-pass membrane protein</topology>
    </subcellularLocation>
</comment>
<evidence type="ECO:0000313" key="7">
    <source>
        <dbReference type="EMBL" id="MBG9378602.1"/>
    </source>
</evidence>
<protein>
    <submittedName>
        <fullName evidence="7">Polysaccharide biosynthesis protein</fullName>
    </submittedName>
</protein>
<feature type="transmembrane region" description="Helical" evidence="6">
    <location>
        <begin position="36"/>
        <end position="57"/>
    </location>
</feature>
<evidence type="ECO:0000256" key="6">
    <source>
        <dbReference type="SAM" id="Phobius"/>
    </source>
</evidence>
<feature type="transmembrane region" description="Helical" evidence="6">
    <location>
        <begin position="453"/>
        <end position="471"/>
    </location>
</feature>
<name>A0A931H071_9BACT</name>
<keyword evidence="2" id="KW-1003">Cell membrane</keyword>